<reference evidence="9 10" key="1">
    <citation type="submission" date="2019-03" db="EMBL/GenBank/DDBJ databases">
        <title>Subsurface microbial communities from deep shales in Ohio and West Virginia, USA.</title>
        <authorList>
            <person name="Wrighton K."/>
        </authorList>
    </citation>
    <scope>NUCLEOTIDE SEQUENCE [LARGE SCALE GENOMIC DNA]</scope>
    <source>
        <strain evidence="9 10">MSL9.2</strain>
    </source>
</reference>
<dbReference type="GO" id="GO:0005886">
    <property type="term" value="C:plasma membrane"/>
    <property type="evidence" value="ECO:0007669"/>
    <property type="project" value="UniProtKB-SubCell"/>
</dbReference>
<evidence type="ECO:0000313" key="9">
    <source>
        <dbReference type="EMBL" id="TDV97106.1"/>
    </source>
</evidence>
<dbReference type="Pfam" id="PF00528">
    <property type="entry name" value="BPD_transp_1"/>
    <property type="match status" value="1"/>
</dbReference>
<comment type="similarity">
    <text evidence="7">Belongs to the binding-protein-dependent transport system permease family.</text>
</comment>
<evidence type="ECO:0000256" key="7">
    <source>
        <dbReference type="RuleBase" id="RU363032"/>
    </source>
</evidence>
<feature type="transmembrane region" description="Helical" evidence="7">
    <location>
        <begin position="105"/>
        <end position="125"/>
    </location>
</feature>
<dbReference type="PANTHER" id="PTHR43005:SF1">
    <property type="entry name" value="SPERMIDINE_PUTRESCINE TRANSPORT SYSTEM PERMEASE PROTEIN"/>
    <property type="match status" value="1"/>
</dbReference>
<organism evidence="9 10">
    <name type="scientific">Halanaerobium saccharolyticum</name>
    <dbReference type="NCBI Taxonomy" id="43595"/>
    <lineage>
        <taxon>Bacteria</taxon>
        <taxon>Bacillati</taxon>
        <taxon>Bacillota</taxon>
        <taxon>Clostridia</taxon>
        <taxon>Halanaerobiales</taxon>
        <taxon>Halanaerobiaceae</taxon>
        <taxon>Halanaerobium</taxon>
    </lineage>
</organism>
<feature type="transmembrane region" description="Helical" evidence="7">
    <location>
        <begin position="157"/>
        <end position="182"/>
    </location>
</feature>
<name>A0A4R7YI84_9FIRM</name>
<dbReference type="Proteomes" id="UP000294697">
    <property type="component" value="Unassembled WGS sequence"/>
</dbReference>
<dbReference type="Gene3D" id="1.10.3720.10">
    <property type="entry name" value="MetI-like"/>
    <property type="match status" value="1"/>
</dbReference>
<feature type="transmembrane region" description="Helical" evidence="7">
    <location>
        <begin position="203"/>
        <end position="222"/>
    </location>
</feature>
<evidence type="ECO:0000256" key="3">
    <source>
        <dbReference type="ARBA" id="ARBA00022475"/>
    </source>
</evidence>
<keyword evidence="5 7" id="KW-1133">Transmembrane helix</keyword>
<feature type="transmembrane region" description="Helical" evidence="7">
    <location>
        <begin position="268"/>
        <end position="289"/>
    </location>
</feature>
<keyword evidence="2 7" id="KW-0813">Transport</keyword>
<dbReference type="InterPro" id="IPR000515">
    <property type="entry name" value="MetI-like"/>
</dbReference>
<proteinExistence type="inferred from homology"/>
<evidence type="ECO:0000256" key="4">
    <source>
        <dbReference type="ARBA" id="ARBA00022692"/>
    </source>
</evidence>
<evidence type="ECO:0000256" key="2">
    <source>
        <dbReference type="ARBA" id="ARBA00022448"/>
    </source>
</evidence>
<dbReference type="PANTHER" id="PTHR43005">
    <property type="entry name" value="BLR7065 PROTEIN"/>
    <property type="match status" value="1"/>
</dbReference>
<evidence type="ECO:0000256" key="1">
    <source>
        <dbReference type="ARBA" id="ARBA00004651"/>
    </source>
</evidence>
<dbReference type="GO" id="GO:0055085">
    <property type="term" value="P:transmembrane transport"/>
    <property type="evidence" value="ECO:0007669"/>
    <property type="project" value="InterPro"/>
</dbReference>
<dbReference type="EMBL" id="SODA01000050">
    <property type="protein sequence ID" value="TDV97106.1"/>
    <property type="molecule type" value="Genomic_DNA"/>
</dbReference>
<keyword evidence="3" id="KW-1003">Cell membrane</keyword>
<evidence type="ECO:0000256" key="5">
    <source>
        <dbReference type="ARBA" id="ARBA00022989"/>
    </source>
</evidence>
<sequence length="294" mass="33369">MKSKDKKIAVLMILPAIIMLILFFAYPLIKLLYDSFFSIDLFDPLSGSFVGLENYLSLIQSERFLNVILNTFKFVFIAVGLEFILGFIMALLFNRKFKTHQFWRTLLLSPLMLAPVVSSLIWKFMLSNDFGLINWVFYSLGLIQNPNSIAWLSNPRLALLSCAIAEIWLSTPFMALMLLAGLQGIPKSLYESAKVDGANSLKRFVFITLPVIKPVAVTAILIKTIDVARSFDIIWNLTQGGPHFSSEVLSTYVYKMLMRYGDIGNSSAISVIFTILLFLISSIFIFKIWNRNEN</sequence>
<dbReference type="RefSeq" id="WP_208320787.1">
    <property type="nucleotide sequence ID" value="NZ_QLME01000045.1"/>
</dbReference>
<feature type="domain" description="ABC transmembrane type-1" evidence="8">
    <location>
        <begin position="68"/>
        <end position="284"/>
    </location>
</feature>
<evidence type="ECO:0000259" key="8">
    <source>
        <dbReference type="PROSITE" id="PS50928"/>
    </source>
</evidence>
<feature type="transmembrane region" description="Helical" evidence="7">
    <location>
        <begin position="74"/>
        <end position="93"/>
    </location>
</feature>
<comment type="subcellular location">
    <subcellularLocation>
        <location evidence="1 7">Cell membrane</location>
        <topology evidence="1 7">Multi-pass membrane protein</topology>
    </subcellularLocation>
</comment>
<evidence type="ECO:0000256" key="6">
    <source>
        <dbReference type="ARBA" id="ARBA00023136"/>
    </source>
</evidence>
<keyword evidence="4 7" id="KW-0812">Transmembrane</keyword>
<evidence type="ECO:0000313" key="10">
    <source>
        <dbReference type="Proteomes" id="UP000294697"/>
    </source>
</evidence>
<keyword evidence="6 7" id="KW-0472">Membrane</keyword>
<dbReference type="InterPro" id="IPR035906">
    <property type="entry name" value="MetI-like_sf"/>
</dbReference>
<dbReference type="SUPFAM" id="SSF161098">
    <property type="entry name" value="MetI-like"/>
    <property type="match status" value="1"/>
</dbReference>
<dbReference type="CDD" id="cd06261">
    <property type="entry name" value="TM_PBP2"/>
    <property type="match status" value="1"/>
</dbReference>
<accession>A0A4R7YI84</accession>
<feature type="transmembrane region" description="Helical" evidence="7">
    <location>
        <begin position="9"/>
        <end position="29"/>
    </location>
</feature>
<dbReference type="PROSITE" id="PS50928">
    <property type="entry name" value="ABC_TM1"/>
    <property type="match status" value="1"/>
</dbReference>
<comment type="caution">
    <text evidence="9">The sequence shown here is derived from an EMBL/GenBank/DDBJ whole genome shotgun (WGS) entry which is preliminary data.</text>
</comment>
<protein>
    <submittedName>
        <fullName evidence="9">Carbohydrate ABC transporter membrane protein 1 (CUT1 family)</fullName>
    </submittedName>
</protein>
<gene>
    <name evidence="9" type="ORF">C8C77_1502</name>
</gene>
<dbReference type="AlphaFoldDB" id="A0A4R7YI84"/>